<feature type="compositionally biased region" description="Basic and acidic residues" evidence="1">
    <location>
        <begin position="187"/>
        <end position="200"/>
    </location>
</feature>
<dbReference type="OrthoDB" id="2021186at2759"/>
<feature type="compositionally biased region" description="Polar residues" evidence="1">
    <location>
        <begin position="111"/>
        <end position="120"/>
    </location>
</feature>
<accession>A0A913YQJ1</accession>
<dbReference type="PANTHER" id="PTHR21561">
    <property type="entry name" value="INO80 COMPLEX SUBUNIT B"/>
    <property type="match status" value="1"/>
</dbReference>
<organism evidence="2 3">
    <name type="scientific">Exaiptasia diaphana</name>
    <name type="common">Tropical sea anemone</name>
    <name type="synonym">Aiptasia pulchella</name>
    <dbReference type="NCBI Taxonomy" id="2652724"/>
    <lineage>
        <taxon>Eukaryota</taxon>
        <taxon>Metazoa</taxon>
        <taxon>Cnidaria</taxon>
        <taxon>Anthozoa</taxon>
        <taxon>Hexacorallia</taxon>
        <taxon>Actiniaria</taxon>
        <taxon>Aiptasiidae</taxon>
        <taxon>Exaiptasia</taxon>
    </lineage>
</organism>
<feature type="compositionally biased region" description="Basic and acidic residues" evidence="1">
    <location>
        <begin position="124"/>
        <end position="134"/>
    </location>
</feature>
<protein>
    <recommendedName>
        <fullName evidence="4">INO80 complex subunit B-like conserved region domain-containing protein</fullName>
    </recommendedName>
</protein>
<dbReference type="OMA" id="HRFIAGN"/>
<evidence type="ECO:0008006" key="4">
    <source>
        <dbReference type="Google" id="ProtNLM"/>
    </source>
</evidence>
<feature type="compositionally biased region" description="Basic and acidic residues" evidence="1">
    <location>
        <begin position="151"/>
        <end position="161"/>
    </location>
</feature>
<feature type="compositionally biased region" description="Basic residues" evidence="1">
    <location>
        <begin position="18"/>
        <end position="33"/>
    </location>
</feature>
<dbReference type="GeneID" id="110247090"/>
<dbReference type="InterPro" id="IPR029523">
    <property type="entry name" value="INO80B/Ies2"/>
</dbReference>
<proteinExistence type="predicted"/>
<evidence type="ECO:0000313" key="3">
    <source>
        <dbReference type="Proteomes" id="UP000887567"/>
    </source>
</evidence>
<sequence length="245" mass="28735">MGKRKDRESNSEEARLSSPKKKHKHKHKKHKKRREADDEVPRKEKKKDKIKSKDREKHHEPEERSLKIKIKLGGQTLTTKQVPTIVPVVTSEEEDVEIENEIEEIAETSDKSYQQSLQEGSETEDGKKKGSGSDHEEEEWLNALEAGELDDYGRLKQEKDISMMTARQRAMHGHEIEGENQLLELPTETRRKDEDSEEAQKKRKQRAKKRKQQMQKQIEDNKAQTVKKLLERETTRAKKDEEKVL</sequence>
<dbReference type="KEGG" id="epa:110247090"/>
<name>A0A913YQJ1_EXADI</name>
<feature type="compositionally biased region" description="Basic and acidic residues" evidence="1">
    <location>
        <begin position="217"/>
        <end position="245"/>
    </location>
</feature>
<dbReference type="EnsemblMetazoa" id="XM_028661517.1">
    <property type="protein sequence ID" value="XP_028517318.1"/>
    <property type="gene ID" value="LOC110247090"/>
</dbReference>
<dbReference type="RefSeq" id="XP_028517318.1">
    <property type="nucleotide sequence ID" value="XM_028661517.1"/>
</dbReference>
<dbReference type="GO" id="GO:0006338">
    <property type="term" value="P:chromatin remodeling"/>
    <property type="evidence" value="ECO:0007669"/>
    <property type="project" value="InterPro"/>
</dbReference>
<feature type="compositionally biased region" description="Basic and acidic residues" evidence="1">
    <location>
        <begin position="1"/>
        <end position="15"/>
    </location>
</feature>
<feature type="region of interest" description="Disordered" evidence="1">
    <location>
        <begin position="1"/>
        <end position="245"/>
    </location>
</feature>
<dbReference type="Proteomes" id="UP000887567">
    <property type="component" value="Unplaced"/>
</dbReference>
<dbReference type="AlphaFoldDB" id="A0A913YQJ1"/>
<reference evidence="2" key="1">
    <citation type="submission" date="2022-11" db="UniProtKB">
        <authorList>
            <consortium name="EnsemblMetazoa"/>
        </authorList>
    </citation>
    <scope>IDENTIFICATION</scope>
</reference>
<keyword evidence="3" id="KW-1185">Reference proteome</keyword>
<dbReference type="GO" id="GO:0031011">
    <property type="term" value="C:Ino80 complex"/>
    <property type="evidence" value="ECO:0007669"/>
    <property type="project" value="InterPro"/>
</dbReference>
<dbReference type="PANTHER" id="PTHR21561:SF12">
    <property type="entry name" value="INO80 COMPLEX SUBUNIT B"/>
    <property type="match status" value="1"/>
</dbReference>
<feature type="compositionally biased region" description="Basic and acidic residues" evidence="1">
    <location>
        <begin position="51"/>
        <end position="66"/>
    </location>
</feature>
<feature type="compositionally biased region" description="Basic residues" evidence="1">
    <location>
        <begin position="201"/>
        <end position="213"/>
    </location>
</feature>
<evidence type="ECO:0000313" key="2">
    <source>
        <dbReference type="EnsemblMetazoa" id="XP_028517318.1"/>
    </source>
</evidence>
<evidence type="ECO:0000256" key="1">
    <source>
        <dbReference type="SAM" id="MobiDB-lite"/>
    </source>
</evidence>
<feature type="compositionally biased region" description="Acidic residues" evidence="1">
    <location>
        <begin position="91"/>
        <end position="107"/>
    </location>
</feature>